<dbReference type="Proteomes" id="UP000824504">
    <property type="component" value="Chromosome"/>
</dbReference>
<reference evidence="1 2" key="1">
    <citation type="submission" date="2021-07" db="EMBL/GenBank/DDBJ databases">
        <title>complete genome sequencing of Tessaracoccus sp.J1M15.</title>
        <authorList>
            <person name="Bae J.-W."/>
            <person name="Kim D.-y."/>
        </authorList>
    </citation>
    <scope>NUCLEOTIDE SEQUENCE [LARGE SCALE GENOMIC DNA]</scope>
    <source>
        <strain evidence="1 2">J1M15</strain>
    </source>
</reference>
<dbReference type="RefSeq" id="WP_219083273.1">
    <property type="nucleotide sequence ID" value="NZ_CP079216.1"/>
</dbReference>
<keyword evidence="2" id="KW-1185">Reference proteome</keyword>
<protein>
    <submittedName>
        <fullName evidence="1">Uncharacterized protein</fullName>
    </submittedName>
</protein>
<evidence type="ECO:0000313" key="2">
    <source>
        <dbReference type="Proteomes" id="UP000824504"/>
    </source>
</evidence>
<organism evidence="1 2">
    <name type="scientific">Tessaracoccus palaemonis</name>
    <dbReference type="NCBI Taxonomy" id="2829499"/>
    <lineage>
        <taxon>Bacteria</taxon>
        <taxon>Bacillati</taxon>
        <taxon>Actinomycetota</taxon>
        <taxon>Actinomycetes</taxon>
        <taxon>Propionibacteriales</taxon>
        <taxon>Propionibacteriaceae</taxon>
        <taxon>Tessaracoccus</taxon>
    </lineage>
</organism>
<name>A0ABX8SL80_9ACTN</name>
<proteinExistence type="predicted"/>
<accession>A0ABX8SL80</accession>
<sequence length="103" mass="10928">MMILSHEAVFTVDGVRCAVVTTRPEALMPAVPVVEEAVSAAEVRVAYWQRMGIASLAKARLAERIVASLRALLPGGFMVRIGDELATAGERPDGGWQLLPAAA</sequence>
<gene>
    <name evidence="1" type="ORF">KDB89_02635</name>
</gene>
<dbReference type="EMBL" id="CP079216">
    <property type="protein sequence ID" value="QXT63400.1"/>
    <property type="molecule type" value="Genomic_DNA"/>
</dbReference>
<evidence type="ECO:0000313" key="1">
    <source>
        <dbReference type="EMBL" id="QXT63400.1"/>
    </source>
</evidence>